<dbReference type="OrthoDB" id="5953030at2759"/>
<reference evidence="1" key="1">
    <citation type="submission" date="2021-04" db="EMBL/GenBank/DDBJ databases">
        <authorList>
            <person name="Chebbi M.A.C M."/>
        </authorList>
    </citation>
    <scope>NUCLEOTIDE SEQUENCE</scope>
</reference>
<name>A0A8J2HI92_COTCN</name>
<dbReference type="Proteomes" id="UP000786811">
    <property type="component" value="Unassembled WGS sequence"/>
</dbReference>
<organism evidence="1 2">
    <name type="scientific">Cotesia congregata</name>
    <name type="common">Parasitoid wasp</name>
    <name type="synonym">Apanteles congregatus</name>
    <dbReference type="NCBI Taxonomy" id="51543"/>
    <lineage>
        <taxon>Eukaryota</taxon>
        <taxon>Metazoa</taxon>
        <taxon>Ecdysozoa</taxon>
        <taxon>Arthropoda</taxon>
        <taxon>Hexapoda</taxon>
        <taxon>Insecta</taxon>
        <taxon>Pterygota</taxon>
        <taxon>Neoptera</taxon>
        <taxon>Endopterygota</taxon>
        <taxon>Hymenoptera</taxon>
        <taxon>Apocrita</taxon>
        <taxon>Ichneumonoidea</taxon>
        <taxon>Braconidae</taxon>
        <taxon>Microgastrinae</taxon>
        <taxon>Cotesia</taxon>
    </lineage>
</organism>
<dbReference type="AlphaFoldDB" id="A0A8J2HI92"/>
<accession>A0A8J2HI92</accession>
<evidence type="ECO:0000313" key="1">
    <source>
        <dbReference type="EMBL" id="CAG5096483.1"/>
    </source>
</evidence>
<proteinExistence type="predicted"/>
<evidence type="ECO:0000313" key="2">
    <source>
        <dbReference type="Proteomes" id="UP000786811"/>
    </source>
</evidence>
<gene>
    <name evidence="1" type="ORF">HICCMSTLAB_LOCUS8232</name>
</gene>
<comment type="caution">
    <text evidence="1">The sequence shown here is derived from an EMBL/GenBank/DDBJ whole genome shotgun (WGS) entry which is preliminary data.</text>
</comment>
<keyword evidence="2" id="KW-1185">Reference proteome</keyword>
<protein>
    <submittedName>
        <fullName evidence="1">Uncharacterized protein</fullName>
    </submittedName>
</protein>
<sequence>MYLKLYTSTFRNLIRSQDAIGQITIDAQFFADWVSDNDLDVILNKTKAMILGSSKNLRLIQQEFLSPIIINGVLLFIGKPSYLRELFVDDDDNVRRSDRLAAKKNNVIFRIPSFTINYEYSFVITVIRLWHELPSDIVNASSLEGKGGGKMGPLRKKC</sequence>
<dbReference type="EMBL" id="CAJNRD030001121">
    <property type="protein sequence ID" value="CAG5096483.1"/>
    <property type="molecule type" value="Genomic_DNA"/>
</dbReference>